<evidence type="ECO:0000313" key="11">
    <source>
        <dbReference type="Proteomes" id="UP000008143"/>
    </source>
</evidence>
<dbReference type="Xenbase" id="XB-GENE-29080067">
    <property type="gene designation" value="LOC100490207"/>
</dbReference>
<dbReference type="InterPro" id="IPR000742">
    <property type="entry name" value="EGF"/>
</dbReference>
<evidence type="ECO:0000313" key="12">
    <source>
        <dbReference type="RefSeq" id="XP_002939555.4"/>
    </source>
</evidence>
<dbReference type="OMA" id="CYTERIN"/>
<dbReference type="InterPro" id="IPR000152">
    <property type="entry name" value="EGF-type_Asp/Asn_hydroxyl_site"/>
</dbReference>
<organism evidence="11 12">
    <name type="scientific">Xenopus tropicalis</name>
    <name type="common">Western clawed frog</name>
    <name type="synonym">Silurana tropicalis</name>
    <dbReference type="NCBI Taxonomy" id="8364"/>
    <lineage>
        <taxon>Eukaryota</taxon>
        <taxon>Metazoa</taxon>
        <taxon>Chordata</taxon>
        <taxon>Craniata</taxon>
        <taxon>Vertebrata</taxon>
        <taxon>Euteleostomi</taxon>
        <taxon>Amphibia</taxon>
        <taxon>Batrachia</taxon>
        <taxon>Anura</taxon>
        <taxon>Pipoidea</taxon>
        <taxon>Pipidae</taxon>
        <taxon>Xenopodinae</taxon>
        <taxon>Xenopus</taxon>
        <taxon>Silurana</taxon>
    </lineage>
</organism>
<feature type="chain" id="PRO_5035144116" evidence="8">
    <location>
        <begin position="25"/>
        <end position="1430"/>
    </location>
</feature>
<evidence type="ECO:0000256" key="2">
    <source>
        <dbReference type="ARBA" id="ARBA00022729"/>
    </source>
</evidence>
<dbReference type="InterPro" id="IPR000859">
    <property type="entry name" value="CUB_dom"/>
</dbReference>
<feature type="transmembrane region" description="Helical" evidence="7">
    <location>
        <begin position="1332"/>
        <end position="1355"/>
    </location>
</feature>
<evidence type="ECO:0000256" key="1">
    <source>
        <dbReference type="ARBA" id="ARBA00022536"/>
    </source>
</evidence>
<dbReference type="InterPro" id="IPR001881">
    <property type="entry name" value="EGF-like_Ca-bd_dom"/>
</dbReference>
<dbReference type="GO" id="GO:0005509">
    <property type="term" value="F:calcium ion binding"/>
    <property type="evidence" value="ECO:0007669"/>
    <property type="project" value="InterPro"/>
</dbReference>
<dbReference type="FunFam" id="2.10.25.10:FF:000038">
    <property type="entry name" value="Fibrillin 2"/>
    <property type="match status" value="1"/>
</dbReference>
<dbReference type="InterPro" id="IPR049883">
    <property type="entry name" value="NOTCH1_EGF-like"/>
</dbReference>
<feature type="domain" description="CUB" evidence="9">
    <location>
        <begin position="68"/>
        <end position="181"/>
    </location>
</feature>
<keyword evidence="2 8" id="KW-0732">Signal</keyword>
<dbReference type="Gene3D" id="2.60.120.290">
    <property type="entry name" value="Spermadhesin, CUB domain"/>
    <property type="match status" value="1"/>
</dbReference>
<evidence type="ECO:0000259" key="9">
    <source>
        <dbReference type="PROSITE" id="PS01180"/>
    </source>
</evidence>
<protein>
    <submittedName>
        <fullName evidence="12">Uncharacterized protein LOC100490207 isoform X1</fullName>
    </submittedName>
</protein>
<dbReference type="CDD" id="cd00054">
    <property type="entry name" value="EGF_CA"/>
    <property type="match status" value="1"/>
</dbReference>
<evidence type="ECO:0000256" key="5">
    <source>
        <dbReference type="PROSITE-ProRule" id="PRU00076"/>
    </source>
</evidence>
<sequence length="1430" mass="159309">MEQLSELSHVTILLVLGLCTHCYCTERIYSRIGNILSNNGNQVFGEDRHPAADLKQTLMLAFMPEKSCHVQLENNFGTFSPPMYSGNVNLWCNWTIVAGPGKHVVVYIKGFQADASCDENWDEIIFEGVSSTVETNVVYACWNKNTHVFAAQATAVHVVFFWLSFSHVRSKKYFEGSYYIFEDPVTSAWAPDKPVIKTTSMPAVYSSGKLKQTSDTPALYSTVFPSDFKQTKDKGSIFTTKRIKLSEKQKERETETSRERKITSSAPPTGITFINGLLRNVKKTFMAQHKDILLYRNTSQQIEEDIEMRSLAGVQPGSTDNEEASSKFLYLFSSKEPTLVRDTTKPSLQSNMESKVVQSLSFAPSSADTLGQISSFTKEIGRTQEQVSEMITMVPTIPSFITPTDVTYEKSLLSEINNTFMSQSDGIPSYWKGSQQVEGILKDIRSLDGIQSASINQIETLLSTANEQEHTLAGHILHHTLQPSIESTLSQALLFASSPTDTLVQIASLKKETDQTLEQDSELMIMVPTIPSFTTPTEVTYEDSLPRKIKNNFMSMSHGIPSHWKGIQQTEKVNGLQSARIDQKETLSKSLYLSTVSEQKHTMAGHLLQQTFQSNIESLFGQAQLFAPSSFASSYDQEHSQTQEVASILMSLGSKIFSSVTPTEVAFDRELRFYTKTTLMPQSEEMSSHWSGSELLNELNMNMRSQGGVQESLPQYLYMSISSEQEHVLPGDTAQPFLQSSIYSSVVQSLSFSPDFIGSQSLKLDLSFTDAPVQIAHLEEKESIMMTLECLASSSQELAELVLNPSKSLEFHGKTPWFSEIFQIESVMAIEEYIKLPSSPQKTLYFSDWSVGSKRLTEVTKSAVGFSTWWAVSSTEELLASHSRIVAEMEFDKISQYKAGVGHPHLTTSPLENTQSVASSMVSSKSNFALSSQFTSSVNAKALDSVFTDSFQMDYPPQDIHNAFSDLQKLLDTLSDSPYSALVASHISPDHGHGYNDQPSQMVGTEYIHNHLVPSGESSFGESLREATLLIASATEETKPEYFTQDIQLPDKQKVEMQISNVALSTAMPKMSSFLSDSIEQASVPTHLSQIYESQPRPRGHTTVYQETPITAFTAIVEAEIQSTYPYQPFFDFDYIPSDRPRAANIDILDMATSFGNNGNKTNLGFLHFPGERLFAITAEVQHDELLPLGLETYVFQLVQEELPEATFFLPVGKWGEGNHTTNNNTMLSFWLHLKRGGRDMENVTENHLKALVNSSLGKLNATMVSFSAEDVNECQMEIHQCDIQADCTNENGTYSCHCKDGYKDDSLAALGIVCIKSQNSVLRLLYIQLEVWLGTTVAVAVVFFIIFTILCTLLQNRHPKGNSSLREADPAISQLGRIPLDPSPQREMGYILSTNPQHMSLQFAPDRHTGREGPGTLEMMKITVEQTAC</sequence>
<evidence type="ECO:0000256" key="7">
    <source>
        <dbReference type="SAM" id="Phobius"/>
    </source>
</evidence>
<dbReference type="PROSITE" id="PS00010">
    <property type="entry name" value="ASX_HYDROXYL"/>
    <property type="match status" value="1"/>
</dbReference>
<dbReference type="Pfam" id="PF07645">
    <property type="entry name" value="EGF_CA"/>
    <property type="match status" value="1"/>
</dbReference>
<keyword evidence="3" id="KW-0677">Repeat</keyword>
<dbReference type="Gene3D" id="2.10.25.10">
    <property type="entry name" value="Laminin"/>
    <property type="match status" value="1"/>
</dbReference>
<dbReference type="KEGG" id="xtr:100490207"/>
<dbReference type="AGR" id="Xenbase:XB-GENE-29080067"/>
<dbReference type="RefSeq" id="XP_002939555.4">
    <property type="nucleotide sequence ID" value="XM_002939509.5"/>
</dbReference>
<evidence type="ECO:0000256" key="8">
    <source>
        <dbReference type="SAM" id="SignalP"/>
    </source>
</evidence>
<dbReference type="SUPFAM" id="SSF57196">
    <property type="entry name" value="EGF/Laminin"/>
    <property type="match status" value="1"/>
</dbReference>
<proteinExistence type="predicted"/>
<evidence type="ECO:0000256" key="4">
    <source>
        <dbReference type="ARBA" id="ARBA00023157"/>
    </source>
</evidence>
<dbReference type="InterPro" id="IPR018097">
    <property type="entry name" value="EGF_Ca-bd_CS"/>
</dbReference>
<evidence type="ECO:0000313" key="13">
    <source>
        <dbReference type="Xenbase" id="XB-GENE-29080067"/>
    </source>
</evidence>
<evidence type="ECO:0000256" key="6">
    <source>
        <dbReference type="SAM" id="MobiDB-lite"/>
    </source>
</evidence>
<evidence type="ECO:0000256" key="3">
    <source>
        <dbReference type="ARBA" id="ARBA00022737"/>
    </source>
</evidence>
<feature type="region of interest" description="Disordered" evidence="6">
    <location>
        <begin position="246"/>
        <end position="265"/>
    </location>
</feature>
<gene>
    <name evidence="12 13" type="primary">LOC100490207</name>
</gene>
<dbReference type="PROSITE" id="PS01180">
    <property type="entry name" value="CUB"/>
    <property type="match status" value="1"/>
</dbReference>
<dbReference type="Proteomes" id="UP000008143">
    <property type="component" value="Chromosome 5"/>
</dbReference>
<keyword evidence="1 5" id="KW-0245">EGF-like domain</keyword>
<keyword evidence="7" id="KW-1133">Transmembrane helix</keyword>
<keyword evidence="7" id="KW-0472">Membrane</keyword>
<dbReference type="InterPro" id="IPR035914">
    <property type="entry name" value="Sperma_CUB_dom_sf"/>
</dbReference>
<keyword evidence="4" id="KW-1015">Disulfide bond</keyword>
<comment type="caution">
    <text evidence="5">Lacks conserved residue(s) required for the propagation of feature annotation.</text>
</comment>
<keyword evidence="7" id="KW-0812">Transmembrane</keyword>
<dbReference type="SUPFAM" id="SSF49854">
    <property type="entry name" value="Spermadhesin, CUB domain"/>
    <property type="match status" value="1"/>
</dbReference>
<dbReference type="OrthoDB" id="2015116at2759"/>
<reference evidence="12" key="1">
    <citation type="submission" date="2025-08" db="UniProtKB">
        <authorList>
            <consortium name="RefSeq"/>
        </authorList>
    </citation>
    <scope>IDENTIFICATION</scope>
    <source>
        <strain evidence="12">Nigerian</strain>
        <tissue evidence="12">Liver and blood</tissue>
    </source>
</reference>
<dbReference type="PROSITE" id="PS01187">
    <property type="entry name" value="EGF_CA"/>
    <property type="match status" value="1"/>
</dbReference>
<keyword evidence="11" id="KW-1185">Reference proteome</keyword>
<feature type="domain" description="EGF-like" evidence="10">
    <location>
        <begin position="1271"/>
        <end position="1309"/>
    </location>
</feature>
<evidence type="ECO:0000259" key="10">
    <source>
        <dbReference type="PROSITE" id="PS50026"/>
    </source>
</evidence>
<name>A0A8J0QW92_XENTR</name>
<dbReference type="SMART" id="SM00179">
    <property type="entry name" value="EGF_CA"/>
    <property type="match status" value="1"/>
</dbReference>
<accession>A0A8J0QW92</accession>
<feature type="compositionally biased region" description="Basic and acidic residues" evidence="6">
    <location>
        <begin position="246"/>
        <end position="262"/>
    </location>
</feature>
<dbReference type="PROSITE" id="PS50026">
    <property type="entry name" value="EGF_3"/>
    <property type="match status" value="1"/>
</dbReference>
<feature type="signal peptide" evidence="8">
    <location>
        <begin position="1"/>
        <end position="24"/>
    </location>
</feature>
<dbReference type="GeneID" id="100490207"/>